<reference evidence="1 2" key="1">
    <citation type="submission" date="2024-09" db="EMBL/GenBank/DDBJ databases">
        <authorList>
            <person name="Lee S.D."/>
        </authorList>
    </citation>
    <scope>NUCLEOTIDE SEQUENCE [LARGE SCALE GENOMIC DNA]</scope>
    <source>
        <strain evidence="1 2">N8-3</strain>
    </source>
</reference>
<name>A0ABV6VNW6_9ACTN</name>
<comment type="caution">
    <text evidence="1">The sequence shown here is derived from an EMBL/GenBank/DDBJ whole genome shotgun (WGS) entry which is preliminary data.</text>
</comment>
<organism evidence="1 2">
    <name type="scientific">Streptacidiphilus cavernicola</name>
    <dbReference type="NCBI Taxonomy" id="3342716"/>
    <lineage>
        <taxon>Bacteria</taxon>
        <taxon>Bacillati</taxon>
        <taxon>Actinomycetota</taxon>
        <taxon>Actinomycetes</taxon>
        <taxon>Kitasatosporales</taxon>
        <taxon>Streptomycetaceae</taxon>
        <taxon>Streptacidiphilus</taxon>
    </lineage>
</organism>
<protein>
    <submittedName>
        <fullName evidence="1">Uncharacterized protein</fullName>
    </submittedName>
</protein>
<evidence type="ECO:0000313" key="1">
    <source>
        <dbReference type="EMBL" id="MFC1415403.1"/>
    </source>
</evidence>
<gene>
    <name evidence="1" type="ORF">ACEZDE_01895</name>
</gene>
<dbReference type="Proteomes" id="UP001592531">
    <property type="component" value="Unassembled WGS sequence"/>
</dbReference>
<dbReference type="EMBL" id="JBHFAB010000001">
    <property type="protein sequence ID" value="MFC1415403.1"/>
    <property type="molecule type" value="Genomic_DNA"/>
</dbReference>
<keyword evidence="2" id="KW-1185">Reference proteome</keyword>
<accession>A0ABV6VNW6</accession>
<dbReference type="RefSeq" id="WP_380531017.1">
    <property type="nucleotide sequence ID" value="NZ_JBHFAB010000001.1"/>
</dbReference>
<sequence length="134" mass="14803">MPGLFIDGLIARPTAEGFAGVVVHRDEPATLRHLMRHATVHGPAAAIRTLIEEHPSGWWSLPGSYSEGGQCACHCPELDERRPAQQLDQVSALLDPSITRVYLLQPERLELFDRGGGQWAARGAIPYDMWPALR</sequence>
<evidence type="ECO:0000313" key="2">
    <source>
        <dbReference type="Proteomes" id="UP001592531"/>
    </source>
</evidence>
<proteinExistence type="predicted"/>